<gene>
    <name evidence="1" type="ORF">DPMN_110910</name>
</gene>
<reference evidence="1" key="2">
    <citation type="submission" date="2020-11" db="EMBL/GenBank/DDBJ databases">
        <authorList>
            <person name="McCartney M.A."/>
            <person name="Auch B."/>
            <person name="Kono T."/>
            <person name="Mallez S."/>
            <person name="Becker A."/>
            <person name="Gohl D.M."/>
            <person name="Silverstein K.A.T."/>
            <person name="Koren S."/>
            <person name="Bechman K.B."/>
            <person name="Herman A."/>
            <person name="Abrahante J.E."/>
            <person name="Garbe J."/>
        </authorList>
    </citation>
    <scope>NUCLEOTIDE SEQUENCE</scope>
    <source>
        <strain evidence="1">Duluth1</strain>
        <tissue evidence="1">Whole animal</tissue>
    </source>
</reference>
<dbReference type="Proteomes" id="UP000828390">
    <property type="component" value="Unassembled WGS sequence"/>
</dbReference>
<evidence type="ECO:0000313" key="2">
    <source>
        <dbReference type="Proteomes" id="UP000828390"/>
    </source>
</evidence>
<protein>
    <submittedName>
        <fullName evidence="1">Uncharacterized protein</fullName>
    </submittedName>
</protein>
<sequence>MINQYLSWNPHRKRKRRGIETRGAVTCMHMGRRFAQNRDARRKLIGDMPQVTMR</sequence>
<proteinExistence type="predicted"/>
<reference evidence="1" key="1">
    <citation type="journal article" date="2019" name="bioRxiv">
        <title>The Genome of the Zebra Mussel, Dreissena polymorpha: A Resource for Invasive Species Research.</title>
        <authorList>
            <person name="McCartney M.A."/>
            <person name="Auch B."/>
            <person name="Kono T."/>
            <person name="Mallez S."/>
            <person name="Zhang Y."/>
            <person name="Obille A."/>
            <person name="Becker A."/>
            <person name="Abrahante J.E."/>
            <person name="Garbe J."/>
            <person name="Badalamenti J.P."/>
            <person name="Herman A."/>
            <person name="Mangelson H."/>
            <person name="Liachko I."/>
            <person name="Sullivan S."/>
            <person name="Sone E.D."/>
            <person name="Koren S."/>
            <person name="Silverstein K.A.T."/>
            <person name="Beckman K.B."/>
            <person name="Gohl D.M."/>
        </authorList>
    </citation>
    <scope>NUCLEOTIDE SEQUENCE</scope>
    <source>
        <strain evidence="1">Duluth1</strain>
        <tissue evidence="1">Whole animal</tissue>
    </source>
</reference>
<dbReference type="EMBL" id="JAIWYP010000004">
    <property type="protein sequence ID" value="KAH3837519.1"/>
    <property type="molecule type" value="Genomic_DNA"/>
</dbReference>
<comment type="caution">
    <text evidence="1">The sequence shown here is derived from an EMBL/GenBank/DDBJ whole genome shotgun (WGS) entry which is preliminary data.</text>
</comment>
<keyword evidence="2" id="KW-1185">Reference proteome</keyword>
<organism evidence="1 2">
    <name type="scientific">Dreissena polymorpha</name>
    <name type="common">Zebra mussel</name>
    <name type="synonym">Mytilus polymorpha</name>
    <dbReference type="NCBI Taxonomy" id="45954"/>
    <lineage>
        <taxon>Eukaryota</taxon>
        <taxon>Metazoa</taxon>
        <taxon>Spiralia</taxon>
        <taxon>Lophotrochozoa</taxon>
        <taxon>Mollusca</taxon>
        <taxon>Bivalvia</taxon>
        <taxon>Autobranchia</taxon>
        <taxon>Heteroconchia</taxon>
        <taxon>Euheterodonta</taxon>
        <taxon>Imparidentia</taxon>
        <taxon>Neoheterodontei</taxon>
        <taxon>Myida</taxon>
        <taxon>Dreissenoidea</taxon>
        <taxon>Dreissenidae</taxon>
        <taxon>Dreissena</taxon>
    </lineage>
</organism>
<name>A0A9D4KDI8_DREPO</name>
<evidence type="ECO:0000313" key="1">
    <source>
        <dbReference type="EMBL" id="KAH3837519.1"/>
    </source>
</evidence>
<accession>A0A9D4KDI8</accession>
<dbReference type="AlphaFoldDB" id="A0A9D4KDI8"/>